<dbReference type="GO" id="GO:0051664">
    <property type="term" value="P:nuclear pore localization"/>
    <property type="evidence" value="ECO:0007669"/>
    <property type="project" value="TreeGrafter"/>
</dbReference>
<dbReference type="PANTHER" id="PTHR45721">
    <property type="entry name" value="LAMIN DM0-RELATED"/>
    <property type="match status" value="1"/>
</dbReference>
<accession>O97348</accession>
<dbReference type="InterPro" id="IPR039008">
    <property type="entry name" value="IF_rod_dom"/>
</dbReference>
<feature type="domain" description="IF rod" evidence="6">
    <location>
        <begin position="1"/>
        <end position="340"/>
    </location>
</feature>
<feature type="compositionally biased region" description="Polar residues" evidence="5">
    <location>
        <begin position="375"/>
        <end position="385"/>
    </location>
</feature>
<dbReference type="GO" id="GO:0031507">
    <property type="term" value="P:heterochromatin formation"/>
    <property type="evidence" value="ECO:0007669"/>
    <property type="project" value="TreeGrafter"/>
</dbReference>
<protein>
    <submittedName>
        <fullName evidence="7">Cytoplasmic intermediate filament protein</fullName>
    </submittedName>
</protein>
<dbReference type="GO" id="GO:0090435">
    <property type="term" value="P:protein localization to nuclear envelope"/>
    <property type="evidence" value="ECO:0007669"/>
    <property type="project" value="TreeGrafter"/>
</dbReference>
<organism evidence="7">
    <name type="scientific">Stylochus sp</name>
    <dbReference type="NCBI Taxonomy" id="74849"/>
    <lineage>
        <taxon>Eukaryota</taxon>
        <taxon>Metazoa</taxon>
        <taxon>Spiralia</taxon>
        <taxon>Lophotrochozoa</taxon>
        <taxon>Platyhelminthes</taxon>
        <taxon>Rhabditophora</taxon>
        <taxon>Polycladida</taxon>
        <taxon>Acotylea</taxon>
        <taxon>Stylochoidea</taxon>
        <taxon>Stylochidae</taxon>
        <taxon>Stylochus</taxon>
    </lineage>
</organism>
<dbReference type="PANTHER" id="PTHR45721:SF12">
    <property type="entry name" value="INTERMEDIATE FILAMENT PROTEIN IFA-1"/>
    <property type="match status" value="1"/>
</dbReference>
<feature type="region of interest" description="Disordered" evidence="5">
    <location>
        <begin position="344"/>
        <end position="385"/>
    </location>
</feature>
<sequence>YIEKVRFLEAQNKKLVAELADLREKWGKETERIKTMFESEMKQLRKLLDESEQDKGKLQVRISTLEDREIELQTTIDDLKEQDQVHRETIDELHQVINDLESEIAVLKRRVSKFDEERARDKKEMDRLRSEIQRLRKDLDAETLAHINAENEAQSCKDELEFLKEVHEAQLKELSNLVGRDTTAENRDFWRAELAQALQEIQTEYDNKVDDMKSELESMYSMKIQEFRTNNTRGSLENTHIKEENKRLKTLMQDLRDRIPILEAKIANLQAQIQDLSKDLEEEKRDHDLDNDRLNAELSQTRFDLEQCVNEVQQLLDAKLSLELEIVAYRKLLDGEETRFSLGTSRPEITAKSDKGQMSAMSANGGVSMSSSSVFNTRSVQKQSE</sequence>
<dbReference type="PROSITE" id="PS51842">
    <property type="entry name" value="IF_ROD_2"/>
    <property type="match status" value="1"/>
</dbReference>
<reference evidence="7" key="1">
    <citation type="journal article" date="1998" name="J. Mol. Evol.">
        <title>Molecular phylogeny of metazoan intermediate filament proteins.</title>
        <authorList>
            <person name="Erber A."/>
            <person name="Riemer D."/>
            <person name="Bovenschulte M."/>
            <person name="Weber K."/>
        </authorList>
    </citation>
    <scope>NUCLEOTIDE SEQUENCE</scope>
</reference>
<feature type="non-terminal residue" evidence="7">
    <location>
        <position position="1"/>
    </location>
</feature>
<dbReference type="GO" id="GO:0005652">
    <property type="term" value="C:nuclear lamina"/>
    <property type="evidence" value="ECO:0007669"/>
    <property type="project" value="TreeGrafter"/>
</dbReference>
<feature type="compositionally biased region" description="Low complexity" evidence="5">
    <location>
        <begin position="359"/>
        <end position="374"/>
    </location>
</feature>
<dbReference type="EMBL" id="AJ004938">
    <property type="protein sequence ID" value="CAB38185.1"/>
    <property type="molecule type" value="mRNA"/>
</dbReference>
<evidence type="ECO:0000259" key="6">
    <source>
        <dbReference type="PROSITE" id="PS51842"/>
    </source>
</evidence>
<evidence type="ECO:0000256" key="5">
    <source>
        <dbReference type="SAM" id="MobiDB-lite"/>
    </source>
</evidence>
<dbReference type="GO" id="GO:0006998">
    <property type="term" value="P:nuclear envelope organization"/>
    <property type="evidence" value="ECO:0007669"/>
    <property type="project" value="TreeGrafter"/>
</dbReference>
<dbReference type="GO" id="GO:0007097">
    <property type="term" value="P:nuclear migration"/>
    <property type="evidence" value="ECO:0007669"/>
    <property type="project" value="TreeGrafter"/>
</dbReference>
<feature type="coiled-coil region" evidence="4">
    <location>
        <begin position="5"/>
        <end position="325"/>
    </location>
</feature>
<dbReference type="Pfam" id="PF00038">
    <property type="entry name" value="Filament"/>
    <property type="match status" value="1"/>
</dbReference>
<dbReference type="GO" id="GO:0005200">
    <property type="term" value="F:structural constituent of cytoskeleton"/>
    <property type="evidence" value="ECO:0007669"/>
    <property type="project" value="TreeGrafter"/>
</dbReference>
<dbReference type="AlphaFoldDB" id="O97348"/>
<dbReference type="Gene3D" id="1.20.5.170">
    <property type="match status" value="1"/>
</dbReference>
<dbReference type="SMART" id="SM01391">
    <property type="entry name" value="Filament"/>
    <property type="match status" value="1"/>
</dbReference>
<keyword evidence="2 4" id="KW-0175">Coiled coil</keyword>
<dbReference type="SUPFAM" id="SSF64593">
    <property type="entry name" value="Intermediate filament protein, coiled coil region"/>
    <property type="match status" value="1"/>
</dbReference>
<evidence type="ECO:0000256" key="4">
    <source>
        <dbReference type="SAM" id="Coils"/>
    </source>
</evidence>
<dbReference type="Gene3D" id="1.20.5.1160">
    <property type="entry name" value="Vasodilator-stimulated phosphoprotein"/>
    <property type="match status" value="2"/>
</dbReference>
<name>O97348_9PLAT</name>
<comment type="similarity">
    <text evidence="3">Belongs to the intermediate filament family.</text>
</comment>
<evidence type="ECO:0000256" key="3">
    <source>
        <dbReference type="RuleBase" id="RU000685"/>
    </source>
</evidence>
<evidence type="ECO:0000256" key="1">
    <source>
        <dbReference type="ARBA" id="ARBA00022754"/>
    </source>
</evidence>
<dbReference type="PROSITE" id="PS00226">
    <property type="entry name" value="IF_ROD_1"/>
    <property type="match status" value="1"/>
</dbReference>
<evidence type="ECO:0000313" key="7">
    <source>
        <dbReference type="EMBL" id="CAB38185.1"/>
    </source>
</evidence>
<evidence type="ECO:0000256" key="2">
    <source>
        <dbReference type="ARBA" id="ARBA00023054"/>
    </source>
</evidence>
<dbReference type="InterPro" id="IPR018039">
    <property type="entry name" value="IF_conserved"/>
</dbReference>
<proteinExistence type="evidence at transcript level"/>
<keyword evidence="1 3" id="KW-0403">Intermediate filament</keyword>
<dbReference type="GO" id="GO:0005882">
    <property type="term" value="C:intermediate filament"/>
    <property type="evidence" value="ECO:0007669"/>
    <property type="project" value="UniProtKB-KW"/>
</dbReference>